<dbReference type="Proteomes" id="UP001232343">
    <property type="component" value="Unassembled WGS sequence"/>
</dbReference>
<keyword evidence="2" id="KW-1185">Reference proteome</keyword>
<organism evidence="1 2">
    <name type="scientific">Lederbergia wuyishanensis</name>
    <dbReference type="NCBI Taxonomy" id="1347903"/>
    <lineage>
        <taxon>Bacteria</taxon>
        <taxon>Bacillati</taxon>
        <taxon>Bacillota</taxon>
        <taxon>Bacilli</taxon>
        <taxon>Bacillales</taxon>
        <taxon>Bacillaceae</taxon>
        <taxon>Lederbergia</taxon>
    </lineage>
</organism>
<name>A0ABU0DAZ3_9BACI</name>
<evidence type="ECO:0000313" key="2">
    <source>
        <dbReference type="Proteomes" id="UP001232343"/>
    </source>
</evidence>
<evidence type="ECO:0008006" key="3">
    <source>
        <dbReference type="Google" id="ProtNLM"/>
    </source>
</evidence>
<comment type="caution">
    <text evidence="1">The sequence shown here is derived from an EMBL/GenBank/DDBJ whole genome shotgun (WGS) entry which is preliminary data.</text>
</comment>
<evidence type="ECO:0000313" key="1">
    <source>
        <dbReference type="EMBL" id="MDQ0345560.1"/>
    </source>
</evidence>
<reference evidence="1 2" key="1">
    <citation type="submission" date="2023-07" db="EMBL/GenBank/DDBJ databases">
        <title>Genomic Encyclopedia of Type Strains, Phase IV (KMG-IV): sequencing the most valuable type-strain genomes for metagenomic binning, comparative biology and taxonomic classification.</title>
        <authorList>
            <person name="Goeker M."/>
        </authorList>
    </citation>
    <scope>NUCLEOTIDE SEQUENCE [LARGE SCALE GENOMIC DNA]</scope>
    <source>
        <strain evidence="1 2">DSM 27848</strain>
    </source>
</reference>
<gene>
    <name evidence="1" type="ORF">J2S14_004422</name>
</gene>
<dbReference type="RefSeq" id="WP_244683631.1">
    <property type="nucleotide sequence ID" value="NZ_JALIRM010000021.1"/>
</dbReference>
<accession>A0ABU0DAZ3</accession>
<protein>
    <recommendedName>
        <fullName evidence="3">LAGLIDADG homing endonuclease</fullName>
    </recommendedName>
</protein>
<proteinExistence type="predicted"/>
<dbReference type="EMBL" id="JAUSUO010000018">
    <property type="protein sequence ID" value="MDQ0345560.1"/>
    <property type="molecule type" value="Genomic_DNA"/>
</dbReference>
<sequence length="95" mass="11007">MLKVKVKLKDKKEFTVPLPYALLQAGGWVVSSPMLWKFVNNSVIQKNVEEHAKSFIPTSIDRKEVRKLLREIKRYRGLTIVEVKDKDGTEVVVRL</sequence>